<protein>
    <submittedName>
        <fullName evidence="2">Secreted protein</fullName>
    </submittedName>
</protein>
<organism evidence="2 3">
    <name type="scientific">Wickerhamomyces ciferrii (strain ATCC 14091 / BCRC 22168 / CBS 111 / JCM 3599 / NBRC 0793 / NRRL Y-1031 F-60-10)</name>
    <name type="common">Yeast</name>
    <name type="synonym">Pichia ciferrii</name>
    <dbReference type="NCBI Taxonomy" id="1206466"/>
    <lineage>
        <taxon>Eukaryota</taxon>
        <taxon>Fungi</taxon>
        <taxon>Dikarya</taxon>
        <taxon>Ascomycota</taxon>
        <taxon>Saccharomycotina</taxon>
        <taxon>Saccharomycetes</taxon>
        <taxon>Phaffomycetales</taxon>
        <taxon>Wickerhamomycetaceae</taxon>
        <taxon>Wickerhamomyces</taxon>
    </lineage>
</organism>
<keyword evidence="3" id="KW-1185">Reference proteome</keyword>
<gene>
    <name evidence="2" type="ORF">BN7_6437</name>
</gene>
<accession>K0KUJ1</accession>
<evidence type="ECO:0000313" key="2">
    <source>
        <dbReference type="EMBL" id="CCH46836.1"/>
    </source>
</evidence>
<feature type="chain" id="PRO_5003834587" evidence="1">
    <location>
        <begin position="21"/>
        <end position="297"/>
    </location>
</feature>
<feature type="signal peptide" evidence="1">
    <location>
        <begin position="1"/>
        <end position="20"/>
    </location>
</feature>
<dbReference type="AlphaFoldDB" id="K0KUJ1"/>
<sequence>MVNIIPIVSLAATALPLVQCITYYQPVFNPSELDFTYGQIFEIETNVNTSNSSLTQAKPPINDLDYAQLSIHYDSSNYSNFTSNGTNSLNDYLSDESNKIVGVLQLYSNGNFYTKNGTDFALASYNETTLFDLTNPLKLLLENGQYENLNSNGSTIFVDIQRGYSGAFDIDDDENRAKITTDLKSIKLFNVTINGEIKQNLKAEGLIIRQYKSYNTNFKSDDTTIETYSFELDAILFDTKSDFKNRHIEVIDSYNWTNSSPIESNKAEKSSDAVQLVKPSFMASFLVILGFVLALLV</sequence>
<evidence type="ECO:0000313" key="3">
    <source>
        <dbReference type="Proteomes" id="UP000009328"/>
    </source>
</evidence>
<dbReference type="EMBL" id="CAIF01000276">
    <property type="protein sequence ID" value="CCH46836.1"/>
    <property type="molecule type" value="Genomic_DNA"/>
</dbReference>
<comment type="caution">
    <text evidence="2">The sequence shown here is derived from an EMBL/GenBank/DDBJ whole genome shotgun (WGS) entry which is preliminary data.</text>
</comment>
<dbReference type="InParanoid" id="K0KUJ1"/>
<dbReference type="HOGENOM" id="CLU_937514_0_0_1"/>
<keyword evidence="1" id="KW-0732">Signal</keyword>
<name>K0KUJ1_WICCF</name>
<evidence type="ECO:0000256" key="1">
    <source>
        <dbReference type="SAM" id="SignalP"/>
    </source>
</evidence>
<proteinExistence type="predicted"/>
<dbReference type="Proteomes" id="UP000009328">
    <property type="component" value="Unassembled WGS sequence"/>
</dbReference>
<reference evidence="2 3" key="1">
    <citation type="journal article" date="2012" name="Eukaryot. Cell">
        <title>Draft genome sequence of Wickerhamomyces ciferrii NRRL Y-1031 F-60-10.</title>
        <authorList>
            <person name="Schneider J."/>
            <person name="Andrea H."/>
            <person name="Blom J."/>
            <person name="Jaenicke S."/>
            <person name="Ruckert C."/>
            <person name="Schorsch C."/>
            <person name="Szczepanowski R."/>
            <person name="Farwick M."/>
            <person name="Goesmann A."/>
            <person name="Puhler A."/>
            <person name="Schaffer S."/>
            <person name="Tauch A."/>
            <person name="Kohler T."/>
            <person name="Brinkrolf K."/>
        </authorList>
    </citation>
    <scope>NUCLEOTIDE SEQUENCE [LARGE SCALE GENOMIC DNA]</scope>
    <source>
        <strain evidence="3">ATCC 14091 / BCRC 22168 / CBS 111 / JCM 3599 / NBRC 0793 / NRRL Y-1031 F-60-10</strain>
    </source>
</reference>